<dbReference type="GO" id="GO:0106300">
    <property type="term" value="P:protein-DNA covalent cross-linking repair"/>
    <property type="evidence" value="ECO:0007669"/>
    <property type="project" value="InterPro"/>
</dbReference>
<dbReference type="EC" id="3.4.-.-" evidence="8"/>
<evidence type="ECO:0000256" key="1">
    <source>
        <dbReference type="ARBA" id="ARBA00008136"/>
    </source>
</evidence>
<sequence length="220" mass="25695">MCGRITLYTEEKQLEDRFQITLEFPISKRYNIAPTQSVLGITKENGERKANLFRWGLVPFWAKNIKIGTKMINARAETLQEKPSFRHLIKRKRCLIVSNGFFEWKKDGNNKQPYFIQVHNGKPFAFAGLWDTWKQDDQTITTCTIITTTPNDLMSELHHRMPVILDREKEEVWLDETLTDVEYIKSLLTPFDEKTMNAYPVSTNVNNPRNDHVDNISSIS</sequence>
<dbReference type="RefSeq" id="WP_160799650.1">
    <property type="nucleotide sequence ID" value="NZ_WUUL01000001.1"/>
</dbReference>
<proteinExistence type="inferred from homology"/>
<evidence type="ECO:0000256" key="8">
    <source>
        <dbReference type="RuleBase" id="RU364100"/>
    </source>
</evidence>
<evidence type="ECO:0000256" key="5">
    <source>
        <dbReference type="ARBA" id="ARBA00023124"/>
    </source>
</evidence>
<dbReference type="GO" id="GO:0006508">
    <property type="term" value="P:proteolysis"/>
    <property type="evidence" value="ECO:0007669"/>
    <property type="project" value="UniProtKB-KW"/>
</dbReference>
<name>A0A6I4VS64_9BACL</name>
<keyword evidence="6" id="KW-0238">DNA-binding</keyword>
<dbReference type="Gene3D" id="3.90.1680.10">
    <property type="entry name" value="SOS response associated peptidase-like"/>
    <property type="match status" value="1"/>
</dbReference>
<evidence type="ECO:0000256" key="7">
    <source>
        <dbReference type="ARBA" id="ARBA00023239"/>
    </source>
</evidence>
<dbReference type="GO" id="GO:0008233">
    <property type="term" value="F:peptidase activity"/>
    <property type="evidence" value="ECO:0007669"/>
    <property type="project" value="UniProtKB-KW"/>
</dbReference>
<dbReference type="GO" id="GO:0003697">
    <property type="term" value="F:single-stranded DNA binding"/>
    <property type="evidence" value="ECO:0007669"/>
    <property type="project" value="InterPro"/>
</dbReference>
<evidence type="ECO:0000256" key="6">
    <source>
        <dbReference type="ARBA" id="ARBA00023125"/>
    </source>
</evidence>
<dbReference type="PANTHER" id="PTHR13604">
    <property type="entry name" value="DC12-RELATED"/>
    <property type="match status" value="1"/>
</dbReference>
<evidence type="ECO:0000256" key="2">
    <source>
        <dbReference type="ARBA" id="ARBA00022670"/>
    </source>
</evidence>
<protein>
    <recommendedName>
        <fullName evidence="8">Abasic site processing protein</fullName>
        <ecNumber evidence="8">3.4.-.-</ecNumber>
    </recommendedName>
</protein>
<organism evidence="9 10">
    <name type="scientific">Shimazuella alba</name>
    <dbReference type="NCBI Taxonomy" id="2690964"/>
    <lineage>
        <taxon>Bacteria</taxon>
        <taxon>Bacillati</taxon>
        <taxon>Bacillota</taxon>
        <taxon>Bacilli</taxon>
        <taxon>Bacillales</taxon>
        <taxon>Thermoactinomycetaceae</taxon>
        <taxon>Shimazuella</taxon>
    </lineage>
</organism>
<dbReference type="EMBL" id="WUUL01000001">
    <property type="protein sequence ID" value="MXQ52650.1"/>
    <property type="molecule type" value="Genomic_DNA"/>
</dbReference>
<reference evidence="9 10" key="1">
    <citation type="submission" date="2019-12" db="EMBL/GenBank/DDBJ databases">
        <title>Whole-genome analyses of novel actinobacteria.</title>
        <authorList>
            <person name="Sahin N."/>
            <person name="Saygin H."/>
        </authorList>
    </citation>
    <scope>NUCLEOTIDE SEQUENCE [LARGE SCALE GENOMIC DNA]</scope>
    <source>
        <strain evidence="9 10">KC615</strain>
    </source>
</reference>
<keyword evidence="4 8" id="KW-0378">Hydrolase</keyword>
<keyword evidence="7" id="KW-0456">Lyase</keyword>
<evidence type="ECO:0000313" key="10">
    <source>
        <dbReference type="Proteomes" id="UP000430692"/>
    </source>
</evidence>
<evidence type="ECO:0000313" key="9">
    <source>
        <dbReference type="EMBL" id="MXQ52650.1"/>
    </source>
</evidence>
<evidence type="ECO:0000256" key="3">
    <source>
        <dbReference type="ARBA" id="ARBA00022763"/>
    </source>
</evidence>
<comment type="similarity">
    <text evidence="1 8">Belongs to the SOS response-associated peptidase family.</text>
</comment>
<comment type="caution">
    <text evidence="9">The sequence shown here is derived from an EMBL/GenBank/DDBJ whole genome shotgun (WGS) entry which is preliminary data.</text>
</comment>
<dbReference type="SUPFAM" id="SSF143081">
    <property type="entry name" value="BB1717-like"/>
    <property type="match status" value="1"/>
</dbReference>
<keyword evidence="10" id="KW-1185">Reference proteome</keyword>
<dbReference type="PANTHER" id="PTHR13604:SF0">
    <property type="entry name" value="ABASIC SITE PROCESSING PROTEIN HMCES"/>
    <property type="match status" value="1"/>
</dbReference>
<keyword evidence="3" id="KW-0227">DNA damage</keyword>
<dbReference type="Pfam" id="PF02586">
    <property type="entry name" value="SRAP"/>
    <property type="match status" value="1"/>
</dbReference>
<gene>
    <name evidence="9" type="ORF">GSM42_02570</name>
</gene>
<evidence type="ECO:0000256" key="4">
    <source>
        <dbReference type="ARBA" id="ARBA00022801"/>
    </source>
</evidence>
<dbReference type="AlphaFoldDB" id="A0A6I4VS64"/>
<dbReference type="Proteomes" id="UP000430692">
    <property type="component" value="Unassembled WGS sequence"/>
</dbReference>
<keyword evidence="2 8" id="KW-0645">Protease</keyword>
<dbReference type="GO" id="GO:0016829">
    <property type="term" value="F:lyase activity"/>
    <property type="evidence" value="ECO:0007669"/>
    <property type="project" value="UniProtKB-KW"/>
</dbReference>
<accession>A0A6I4VS64</accession>
<dbReference type="InterPro" id="IPR036590">
    <property type="entry name" value="SRAP-like"/>
</dbReference>
<dbReference type="InterPro" id="IPR003738">
    <property type="entry name" value="SRAP"/>
</dbReference>
<keyword evidence="5" id="KW-0190">Covalent protein-DNA linkage</keyword>